<dbReference type="PROSITE" id="PS00134">
    <property type="entry name" value="TRYPSIN_HIS"/>
    <property type="match status" value="1"/>
</dbReference>
<evidence type="ECO:0000256" key="1">
    <source>
        <dbReference type="ARBA" id="ARBA00023157"/>
    </source>
</evidence>
<evidence type="ECO:0000313" key="3">
    <source>
        <dbReference type="Proteomes" id="UP000887566"/>
    </source>
</evidence>
<proteinExistence type="predicted"/>
<dbReference type="GO" id="GO:0006508">
    <property type="term" value="P:proteolysis"/>
    <property type="evidence" value="ECO:0007669"/>
    <property type="project" value="InterPro"/>
</dbReference>
<keyword evidence="3" id="KW-1185">Reference proteome</keyword>
<dbReference type="GO" id="GO:0004252">
    <property type="term" value="F:serine-type endopeptidase activity"/>
    <property type="evidence" value="ECO:0007669"/>
    <property type="project" value="InterPro"/>
</dbReference>
<feature type="domain" description="Peptidase S1" evidence="2">
    <location>
        <begin position="1"/>
        <end position="165"/>
    </location>
</feature>
<dbReference type="WBParaSite" id="PSAMB.scaffold3169size19394.g20541.t1">
    <property type="protein sequence ID" value="PSAMB.scaffold3169size19394.g20541.t1"/>
    <property type="gene ID" value="PSAMB.scaffold3169size19394.g20541"/>
</dbReference>
<dbReference type="Pfam" id="PF00089">
    <property type="entry name" value="Trypsin"/>
    <property type="match status" value="1"/>
</dbReference>
<accession>A0A914W576</accession>
<evidence type="ECO:0000259" key="2">
    <source>
        <dbReference type="PROSITE" id="PS50240"/>
    </source>
</evidence>
<dbReference type="PANTHER" id="PTHR24252">
    <property type="entry name" value="ACROSIN-RELATED"/>
    <property type="match status" value="1"/>
</dbReference>
<keyword evidence="1" id="KW-1015">Disulfide bond</keyword>
<dbReference type="InterPro" id="IPR018114">
    <property type="entry name" value="TRYPSIN_HIS"/>
</dbReference>
<dbReference type="SUPFAM" id="SSF50494">
    <property type="entry name" value="Trypsin-like serine proteases"/>
    <property type="match status" value="1"/>
</dbReference>
<evidence type="ECO:0000313" key="4">
    <source>
        <dbReference type="WBParaSite" id="PSAMB.scaffold3169size19394.g20541.t1"/>
    </source>
</evidence>
<dbReference type="InterPro" id="IPR009003">
    <property type="entry name" value="Peptidase_S1_PA"/>
</dbReference>
<dbReference type="AlphaFoldDB" id="A0A914W576"/>
<dbReference type="InterPro" id="IPR043504">
    <property type="entry name" value="Peptidase_S1_PA_chymotrypsin"/>
</dbReference>
<name>A0A914W576_9BILA</name>
<organism evidence="3 4">
    <name type="scientific">Plectus sambesii</name>
    <dbReference type="NCBI Taxonomy" id="2011161"/>
    <lineage>
        <taxon>Eukaryota</taxon>
        <taxon>Metazoa</taxon>
        <taxon>Ecdysozoa</taxon>
        <taxon>Nematoda</taxon>
        <taxon>Chromadorea</taxon>
        <taxon>Plectida</taxon>
        <taxon>Plectina</taxon>
        <taxon>Plectoidea</taxon>
        <taxon>Plectidae</taxon>
        <taxon>Plectus</taxon>
    </lineage>
</organism>
<dbReference type="PROSITE" id="PS50240">
    <property type="entry name" value="TRYPSIN_DOM"/>
    <property type="match status" value="1"/>
</dbReference>
<protein>
    <submittedName>
        <fullName evidence="4">Peptidase S1 domain-containing protein</fullName>
    </submittedName>
</protein>
<reference evidence="4" key="1">
    <citation type="submission" date="2022-11" db="UniProtKB">
        <authorList>
            <consortium name="WormBaseParasite"/>
        </authorList>
    </citation>
    <scope>IDENTIFICATION</scope>
</reference>
<dbReference type="InterPro" id="IPR001254">
    <property type="entry name" value="Trypsin_dom"/>
</dbReference>
<dbReference type="PANTHER" id="PTHR24252:SF7">
    <property type="entry name" value="HYALIN"/>
    <property type="match status" value="1"/>
</dbReference>
<dbReference type="InterPro" id="IPR001314">
    <property type="entry name" value="Peptidase_S1A"/>
</dbReference>
<dbReference type="PRINTS" id="PR00722">
    <property type="entry name" value="CHYMOTRYPSIN"/>
</dbReference>
<dbReference type="Proteomes" id="UP000887566">
    <property type="component" value="Unplaced"/>
</dbReference>
<dbReference type="FunFam" id="2.40.10.10:FF:000068">
    <property type="entry name" value="transmembrane protease serine 2"/>
    <property type="match status" value="1"/>
</dbReference>
<sequence>MHRGVSGRRQCGATIISDRWLLTAAHCTYDFQKGSAFVGFTDITDWFTHKVYGIRTVINHPYYSYRDKTTYANDIALVMLTESIVFTKDIQPICLPSSDSFFSTPLHTGYVTGWGYFSLPQNESALENGVDAPLHNQQTPHHVRRGLSDRLLQAEVPYIDTATCR</sequence>
<dbReference type="Gene3D" id="2.40.10.10">
    <property type="entry name" value="Trypsin-like serine proteases"/>
    <property type="match status" value="1"/>
</dbReference>
<dbReference type="SMART" id="SM00020">
    <property type="entry name" value="Tryp_SPc"/>
    <property type="match status" value="1"/>
</dbReference>